<feature type="region of interest" description="Disordered" evidence="1">
    <location>
        <begin position="1"/>
        <end position="32"/>
    </location>
</feature>
<dbReference type="AlphaFoldDB" id="A0A059W2Z2"/>
<feature type="compositionally biased region" description="Low complexity" evidence="1">
    <location>
        <begin position="7"/>
        <end position="22"/>
    </location>
</feature>
<reference evidence="2 3" key="1">
    <citation type="journal article" date="2019" name="Microbiol. Resour. Announc.">
        <title>Draft Genome Sequence of the Most Traditional epsilon-Poly-l-Lysine Producer, Streptomyces albulus NBRC14147.</title>
        <authorList>
            <person name="Yamanaka K."/>
            <person name="Hamano Y."/>
        </authorList>
    </citation>
    <scope>NUCLEOTIDE SEQUENCE [LARGE SCALE GENOMIC DNA]</scope>
    <source>
        <strain evidence="2 3">NBRC 14147</strain>
    </source>
</reference>
<gene>
    <name evidence="2" type="ORF">SALB_03982</name>
</gene>
<organism evidence="2 3">
    <name type="scientific">Streptomyces noursei</name>
    <name type="common">Streptomyces albulus</name>
    <dbReference type="NCBI Taxonomy" id="1971"/>
    <lineage>
        <taxon>Bacteria</taxon>
        <taxon>Bacillati</taxon>
        <taxon>Actinomycetota</taxon>
        <taxon>Actinomycetes</taxon>
        <taxon>Kitasatosporales</taxon>
        <taxon>Streptomycetaceae</taxon>
        <taxon>Streptomyces</taxon>
    </lineage>
</organism>
<protein>
    <submittedName>
        <fullName evidence="2">Uncharacterized protein</fullName>
    </submittedName>
</protein>
<sequence>MRRINQLLTPLTKAATRTTTRTSPIPELSPPASGFLTIGSTTYINPAGTYPLFHAADGTPTRVINDTDHPLTILTEGERSPSVADLILAPGERTETRRGDCVQVG</sequence>
<evidence type="ECO:0000256" key="1">
    <source>
        <dbReference type="SAM" id="MobiDB-lite"/>
    </source>
</evidence>
<name>A0A059W2Z2_STRNR</name>
<comment type="caution">
    <text evidence="2">The sequence shown here is derived from an EMBL/GenBank/DDBJ whole genome shotgun (WGS) entry which is preliminary data.</text>
</comment>
<accession>A0A059W2Z2</accession>
<dbReference type="EMBL" id="BHXC01000006">
    <property type="protein sequence ID" value="GCB91261.1"/>
    <property type="molecule type" value="Genomic_DNA"/>
</dbReference>
<evidence type="ECO:0000313" key="3">
    <source>
        <dbReference type="Proteomes" id="UP000288351"/>
    </source>
</evidence>
<dbReference type="RefSeq" id="WP_016574464.1">
    <property type="nucleotide sequence ID" value="NZ_BHXC01000006.1"/>
</dbReference>
<dbReference type="eggNOG" id="ENOG5032DHD">
    <property type="taxonomic scope" value="Bacteria"/>
</dbReference>
<proteinExistence type="predicted"/>
<dbReference type="Proteomes" id="UP000288351">
    <property type="component" value="Unassembled WGS sequence"/>
</dbReference>
<evidence type="ECO:0000313" key="2">
    <source>
        <dbReference type="EMBL" id="GCB91261.1"/>
    </source>
</evidence>